<dbReference type="Proteomes" id="UP001204953">
    <property type="component" value="Unassembled WGS sequence"/>
</dbReference>
<dbReference type="InterPro" id="IPR010982">
    <property type="entry name" value="Lambda_DNA-bd_dom_sf"/>
</dbReference>
<dbReference type="Gene3D" id="1.10.260.40">
    <property type="entry name" value="lambda repressor-like DNA-binding domains"/>
    <property type="match status" value="1"/>
</dbReference>
<dbReference type="GO" id="GO:0003677">
    <property type="term" value="F:DNA binding"/>
    <property type="evidence" value="ECO:0007669"/>
    <property type="project" value="UniProtKB-KW"/>
</dbReference>
<dbReference type="RefSeq" id="WP_254011353.1">
    <property type="nucleotide sequence ID" value="NZ_JAMZMM010000061.1"/>
</dbReference>
<dbReference type="GO" id="GO:0005829">
    <property type="term" value="C:cytosol"/>
    <property type="evidence" value="ECO:0007669"/>
    <property type="project" value="TreeGrafter"/>
</dbReference>
<dbReference type="SMART" id="SM00530">
    <property type="entry name" value="HTH_XRE"/>
    <property type="match status" value="1"/>
</dbReference>
<evidence type="ECO:0000313" key="3">
    <source>
        <dbReference type="EMBL" id="MCP2728559.1"/>
    </source>
</evidence>
<name>A0AAE3GQW9_9CYAN</name>
<dbReference type="GO" id="GO:0003700">
    <property type="term" value="F:DNA-binding transcription factor activity"/>
    <property type="evidence" value="ECO:0007669"/>
    <property type="project" value="TreeGrafter"/>
</dbReference>
<dbReference type="InterPro" id="IPR050807">
    <property type="entry name" value="TransReg_Diox_bact_type"/>
</dbReference>
<accession>A0AAE3GQW9</accession>
<dbReference type="CDD" id="cd00093">
    <property type="entry name" value="HTH_XRE"/>
    <property type="match status" value="1"/>
</dbReference>
<comment type="caution">
    <text evidence="3">The sequence shown here is derived from an EMBL/GenBank/DDBJ whole genome shotgun (WGS) entry which is preliminary data.</text>
</comment>
<keyword evidence="4" id="KW-1185">Reference proteome</keyword>
<reference evidence="3" key="1">
    <citation type="submission" date="2022-06" db="EMBL/GenBank/DDBJ databases">
        <title>New cyanobacteria of genus Symplocastrum in benthos of Lake Baikal.</title>
        <authorList>
            <person name="Sorokovikova E."/>
            <person name="Tikhonova I."/>
            <person name="Krasnopeev A."/>
            <person name="Evseev P."/>
            <person name="Gladkikh A."/>
            <person name="Belykh O."/>
        </authorList>
    </citation>
    <scope>NUCLEOTIDE SEQUENCE</scope>
    <source>
        <strain evidence="3">BBK-W-15</strain>
    </source>
</reference>
<evidence type="ECO:0000256" key="1">
    <source>
        <dbReference type="ARBA" id="ARBA00023125"/>
    </source>
</evidence>
<dbReference type="SUPFAM" id="SSF47413">
    <property type="entry name" value="lambda repressor-like DNA-binding domains"/>
    <property type="match status" value="1"/>
</dbReference>
<gene>
    <name evidence="3" type="ORF">NJ959_08730</name>
</gene>
<evidence type="ECO:0000313" key="4">
    <source>
        <dbReference type="Proteomes" id="UP001204953"/>
    </source>
</evidence>
<proteinExistence type="predicted"/>
<feature type="domain" description="HTH cro/C1-type" evidence="2">
    <location>
        <begin position="17"/>
        <end position="71"/>
    </location>
</feature>
<organism evidence="3 4">
    <name type="scientific">Limnofasciculus baicalensis BBK-W-15</name>
    <dbReference type="NCBI Taxonomy" id="2699891"/>
    <lineage>
        <taxon>Bacteria</taxon>
        <taxon>Bacillati</taxon>
        <taxon>Cyanobacteriota</taxon>
        <taxon>Cyanophyceae</taxon>
        <taxon>Coleofasciculales</taxon>
        <taxon>Coleofasciculaceae</taxon>
        <taxon>Limnofasciculus</taxon>
        <taxon>Limnofasciculus baicalensis</taxon>
    </lineage>
</organism>
<dbReference type="PANTHER" id="PTHR46797">
    <property type="entry name" value="HTH-TYPE TRANSCRIPTIONAL REGULATOR"/>
    <property type="match status" value="1"/>
</dbReference>
<sequence>MDKSICTKEYAIFLSNLRLARKAAGLTQEQMAKRLHQTQSFVSKCERGERRIDIVELRSFCQAIGISLSDFVQNLEMTIHDMEE</sequence>
<dbReference type="PANTHER" id="PTHR46797:SF1">
    <property type="entry name" value="METHYLPHOSPHONATE SYNTHASE"/>
    <property type="match status" value="1"/>
</dbReference>
<dbReference type="AlphaFoldDB" id="A0AAE3GQW9"/>
<dbReference type="PROSITE" id="PS50943">
    <property type="entry name" value="HTH_CROC1"/>
    <property type="match status" value="1"/>
</dbReference>
<protein>
    <submittedName>
        <fullName evidence="3">Helix-turn-helix domain-containing protein</fullName>
    </submittedName>
</protein>
<dbReference type="EMBL" id="JAMZMM010000061">
    <property type="protein sequence ID" value="MCP2728559.1"/>
    <property type="molecule type" value="Genomic_DNA"/>
</dbReference>
<keyword evidence="1" id="KW-0238">DNA-binding</keyword>
<evidence type="ECO:0000259" key="2">
    <source>
        <dbReference type="PROSITE" id="PS50943"/>
    </source>
</evidence>
<dbReference type="Pfam" id="PF01381">
    <property type="entry name" value="HTH_3"/>
    <property type="match status" value="1"/>
</dbReference>
<dbReference type="InterPro" id="IPR001387">
    <property type="entry name" value="Cro/C1-type_HTH"/>
</dbReference>